<feature type="transmembrane region" description="Helical" evidence="8">
    <location>
        <begin position="843"/>
        <end position="861"/>
    </location>
</feature>
<keyword evidence="4 8" id="KW-1133">Transmembrane helix</keyword>
<keyword evidence="6 8" id="KW-0472">Membrane</keyword>
<keyword evidence="5 7" id="KW-0040">ANK repeat</keyword>
<dbReference type="Pfam" id="PF13962">
    <property type="entry name" value="PGG"/>
    <property type="match status" value="1"/>
</dbReference>
<evidence type="ECO:0000313" key="11">
    <source>
        <dbReference type="Proteomes" id="UP000007015"/>
    </source>
</evidence>
<protein>
    <recommendedName>
        <fullName evidence="9">PGG domain-containing protein</fullName>
    </recommendedName>
</protein>
<dbReference type="GO" id="GO:0005886">
    <property type="term" value="C:plasma membrane"/>
    <property type="evidence" value="ECO:0007669"/>
    <property type="project" value="TreeGrafter"/>
</dbReference>
<dbReference type="InterPro" id="IPR026961">
    <property type="entry name" value="PGG_dom"/>
</dbReference>
<evidence type="ECO:0000256" key="1">
    <source>
        <dbReference type="ARBA" id="ARBA00004141"/>
    </source>
</evidence>
<accession>B8BE99</accession>
<dbReference type="SMART" id="SM00248">
    <property type="entry name" value="ANK"/>
    <property type="match status" value="15"/>
</dbReference>
<gene>
    <name evidence="10" type="ORF">OsI_30849</name>
</gene>
<dbReference type="Proteomes" id="UP000007015">
    <property type="component" value="Chromosome 9"/>
</dbReference>
<evidence type="ECO:0000256" key="5">
    <source>
        <dbReference type="ARBA" id="ARBA00023043"/>
    </source>
</evidence>
<dbReference type="Pfam" id="PF12796">
    <property type="entry name" value="Ank_2"/>
    <property type="match status" value="3"/>
</dbReference>
<keyword evidence="11" id="KW-1185">Reference proteome</keyword>
<comment type="subcellular location">
    <subcellularLocation>
        <location evidence="1">Membrane</location>
        <topology evidence="1">Multi-pass membrane protein</topology>
    </subcellularLocation>
</comment>
<evidence type="ECO:0000256" key="6">
    <source>
        <dbReference type="ARBA" id="ARBA00023136"/>
    </source>
</evidence>
<dbReference type="EMBL" id="CM000134">
    <property type="protein sequence ID" value="EEC84337.1"/>
    <property type="molecule type" value="Genomic_DNA"/>
</dbReference>
<feature type="repeat" description="ANK" evidence="7">
    <location>
        <begin position="620"/>
        <end position="642"/>
    </location>
</feature>
<evidence type="ECO:0000256" key="7">
    <source>
        <dbReference type="PROSITE-ProRule" id="PRU00023"/>
    </source>
</evidence>
<dbReference type="PANTHER" id="PTHR24186">
    <property type="entry name" value="PROTEIN PHOSPHATASE 1 REGULATORY SUBUNIT"/>
    <property type="match status" value="1"/>
</dbReference>
<reference evidence="10 11" key="1">
    <citation type="journal article" date="2005" name="PLoS Biol.">
        <title>The genomes of Oryza sativa: a history of duplications.</title>
        <authorList>
            <person name="Yu J."/>
            <person name="Wang J."/>
            <person name="Lin W."/>
            <person name="Li S."/>
            <person name="Li H."/>
            <person name="Zhou J."/>
            <person name="Ni P."/>
            <person name="Dong W."/>
            <person name="Hu S."/>
            <person name="Zeng C."/>
            <person name="Zhang J."/>
            <person name="Zhang Y."/>
            <person name="Li R."/>
            <person name="Xu Z."/>
            <person name="Li S."/>
            <person name="Li X."/>
            <person name="Zheng H."/>
            <person name="Cong L."/>
            <person name="Lin L."/>
            <person name="Yin J."/>
            <person name="Geng J."/>
            <person name="Li G."/>
            <person name="Shi J."/>
            <person name="Liu J."/>
            <person name="Lv H."/>
            <person name="Li J."/>
            <person name="Wang J."/>
            <person name="Deng Y."/>
            <person name="Ran L."/>
            <person name="Shi X."/>
            <person name="Wang X."/>
            <person name="Wu Q."/>
            <person name="Li C."/>
            <person name="Ren X."/>
            <person name="Wang J."/>
            <person name="Wang X."/>
            <person name="Li D."/>
            <person name="Liu D."/>
            <person name="Zhang X."/>
            <person name="Ji Z."/>
            <person name="Zhao W."/>
            <person name="Sun Y."/>
            <person name="Zhang Z."/>
            <person name="Bao J."/>
            <person name="Han Y."/>
            <person name="Dong L."/>
            <person name="Ji J."/>
            <person name="Chen P."/>
            <person name="Wu S."/>
            <person name="Liu J."/>
            <person name="Xiao Y."/>
            <person name="Bu D."/>
            <person name="Tan J."/>
            <person name="Yang L."/>
            <person name="Ye C."/>
            <person name="Zhang J."/>
            <person name="Xu J."/>
            <person name="Zhou Y."/>
            <person name="Yu Y."/>
            <person name="Zhang B."/>
            <person name="Zhuang S."/>
            <person name="Wei H."/>
            <person name="Liu B."/>
            <person name="Lei M."/>
            <person name="Yu H."/>
            <person name="Li Y."/>
            <person name="Xu H."/>
            <person name="Wei S."/>
            <person name="He X."/>
            <person name="Fang L."/>
            <person name="Zhang Z."/>
            <person name="Zhang Y."/>
            <person name="Huang X."/>
            <person name="Su Z."/>
            <person name="Tong W."/>
            <person name="Li J."/>
            <person name="Tong Z."/>
            <person name="Li S."/>
            <person name="Ye J."/>
            <person name="Wang L."/>
            <person name="Fang L."/>
            <person name="Lei T."/>
            <person name="Chen C."/>
            <person name="Chen H."/>
            <person name="Xu Z."/>
            <person name="Li H."/>
            <person name="Huang H."/>
            <person name="Zhang F."/>
            <person name="Xu H."/>
            <person name="Li N."/>
            <person name="Zhao C."/>
            <person name="Li S."/>
            <person name="Dong L."/>
            <person name="Huang Y."/>
            <person name="Li L."/>
            <person name="Xi Y."/>
            <person name="Qi Q."/>
            <person name="Li W."/>
            <person name="Zhang B."/>
            <person name="Hu W."/>
            <person name="Zhang Y."/>
            <person name="Tian X."/>
            <person name="Jiao Y."/>
            <person name="Liang X."/>
            <person name="Jin J."/>
            <person name="Gao L."/>
            <person name="Zheng W."/>
            <person name="Hao B."/>
            <person name="Liu S."/>
            <person name="Wang W."/>
            <person name="Yuan L."/>
            <person name="Cao M."/>
            <person name="McDermott J."/>
            <person name="Samudrala R."/>
            <person name="Wang J."/>
            <person name="Wong G.K."/>
            <person name="Yang H."/>
        </authorList>
    </citation>
    <scope>NUCLEOTIDE SEQUENCE [LARGE SCALE GENOMIC DNA]</scope>
    <source>
        <strain evidence="11">cv. 93-11</strain>
    </source>
</reference>
<dbReference type="InterPro" id="IPR036770">
    <property type="entry name" value="Ankyrin_rpt-contain_sf"/>
</dbReference>
<dbReference type="STRING" id="39946.B8BE99"/>
<dbReference type="Gene3D" id="1.25.40.20">
    <property type="entry name" value="Ankyrin repeat-containing domain"/>
    <property type="match status" value="3"/>
</dbReference>
<dbReference type="InterPro" id="IPR002110">
    <property type="entry name" value="Ankyrin_rpt"/>
</dbReference>
<dbReference type="PROSITE" id="PS50297">
    <property type="entry name" value="ANK_REP_REGION"/>
    <property type="match status" value="3"/>
</dbReference>
<evidence type="ECO:0000256" key="2">
    <source>
        <dbReference type="ARBA" id="ARBA00022692"/>
    </source>
</evidence>
<feature type="transmembrane region" description="Helical" evidence="8">
    <location>
        <begin position="867"/>
        <end position="887"/>
    </location>
</feature>
<dbReference type="Pfam" id="PF00023">
    <property type="entry name" value="Ank"/>
    <property type="match status" value="1"/>
</dbReference>
<proteinExistence type="predicted"/>
<dbReference type="SUPFAM" id="SSF48403">
    <property type="entry name" value="Ankyrin repeat"/>
    <property type="match status" value="2"/>
</dbReference>
<sequence>MAIGTAATSNNLGESSIDKCVPEAKVISDTAGLEESKDNVGSSTSSPAIDPECLKAAISGDATSMHDMASQDPNVLLGTTAAGNTCLHISCTQGHEEFCKTVVVLKPSLLAAVNAHNETPLITAAKHGSRASLSLASLLLKFCQCHQLSEAITQKDKKGCNALHHAIRSGDSKLALELIKAEPALSRVPNNDQESPMFIAAVRNLTDVVGRLLEISDAAHGGSGKQNALHAAVRNGNPDIAKRIMEVHPWMAREEIGDDKPAATPMWRAVNDGKIDVVTVLLKYDPSLGYLMNREGSSLLCTAGRNGHVAVARELLKHCPDTPYCSETGWTCLHAAAYTDRIEFVRFVLGSEQLRHLVNIQDKYGRTALHLAAEKLNSRIISALLLHQGIDVTLISNNGQTATSVLTAALASRKDKDKDKDDDINAFWIPDSKATADSPGMDRGLLEAATSGKKPALHDPGLLLGRTVQGNTCLHIALVHGHEEFCKDILKLDPSLLCTVNAEGETPLLAAIESDNVYLASFLLSHCCRRHDDLDMREAMVRQDKQGCNALHHAIRRGHRKLALELIEKEPALTKAVNKHDESRTSGDPLLCTAAYRGHVGVATELLKHCPDAPFLDEKDGTTCLHTAVEQGHIKFVEFVLQSKELRKLINMRDSDGETALHYAIRKCHPKIVSLLLQCKAQLDLTMLDSNGNPPIWVPDDATDHAKTLNWGEVSMRMLKADPQDKGEIYNLIKTIKDQVTEKARKDIRTLTQTYTSNTSLVAILLATITFAAAFTLPGGYSNDAGSEGLPIMGRKLAFQAFLISDTLAMCTSLTVAFVCIIARWEDLEFLLYYRSFTKKLMWFAYFATTTSFATGLYTVLAPHLPWLAIAICVVSVLVPILTKLIGEWPVLKLRIRLLGSFESDLIDMV</sequence>
<keyword evidence="2 8" id="KW-0812">Transmembrane</keyword>
<feature type="transmembrane region" description="Helical" evidence="8">
    <location>
        <begin position="797"/>
        <end position="822"/>
    </location>
</feature>
<dbReference type="Gramene" id="BGIOSGA030498-TA">
    <property type="protein sequence ID" value="BGIOSGA030498-PA"/>
    <property type="gene ID" value="BGIOSGA030498"/>
</dbReference>
<keyword evidence="3" id="KW-0677">Repeat</keyword>
<feature type="repeat" description="ANK" evidence="7">
    <location>
        <begin position="364"/>
        <end position="397"/>
    </location>
</feature>
<dbReference type="PANTHER" id="PTHR24186:SF54">
    <property type="entry name" value="PGG DOMAIN-CONTAINING PROTEIN"/>
    <property type="match status" value="1"/>
</dbReference>
<dbReference type="HOGENOM" id="CLU_014163_0_0_1"/>
<organism evidence="10 11">
    <name type="scientific">Oryza sativa subsp. indica</name>
    <name type="common">Rice</name>
    <dbReference type="NCBI Taxonomy" id="39946"/>
    <lineage>
        <taxon>Eukaryota</taxon>
        <taxon>Viridiplantae</taxon>
        <taxon>Streptophyta</taxon>
        <taxon>Embryophyta</taxon>
        <taxon>Tracheophyta</taxon>
        <taxon>Spermatophyta</taxon>
        <taxon>Magnoliopsida</taxon>
        <taxon>Liliopsida</taxon>
        <taxon>Poales</taxon>
        <taxon>Poaceae</taxon>
        <taxon>BOP clade</taxon>
        <taxon>Oryzoideae</taxon>
        <taxon>Oryzeae</taxon>
        <taxon>Oryzinae</taxon>
        <taxon>Oryza</taxon>
        <taxon>Oryza sativa</taxon>
    </lineage>
</organism>
<evidence type="ECO:0000313" key="10">
    <source>
        <dbReference type="EMBL" id="EEC84337.1"/>
    </source>
</evidence>
<dbReference type="PROSITE" id="PS50088">
    <property type="entry name" value="ANK_REPEAT"/>
    <property type="match status" value="3"/>
</dbReference>
<dbReference type="AlphaFoldDB" id="B8BE99"/>
<evidence type="ECO:0000259" key="9">
    <source>
        <dbReference type="Pfam" id="PF13962"/>
    </source>
</evidence>
<evidence type="ECO:0000256" key="3">
    <source>
        <dbReference type="ARBA" id="ARBA00022737"/>
    </source>
</evidence>
<evidence type="ECO:0000256" key="8">
    <source>
        <dbReference type="SAM" id="Phobius"/>
    </source>
</evidence>
<feature type="repeat" description="ANK" evidence="7">
    <location>
        <begin position="656"/>
        <end position="688"/>
    </location>
</feature>
<name>B8BE99_ORYSI</name>
<dbReference type="OMA" id="NACDVHS"/>
<evidence type="ECO:0000256" key="4">
    <source>
        <dbReference type="ARBA" id="ARBA00022989"/>
    </source>
</evidence>
<feature type="domain" description="PGG" evidence="9">
    <location>
        <begin position="755"/>
        <end position="860"/>
    </location>
</feature>